<dbReference type="Gene3D" id="1.10.3300.10">
    <property type="entry name" value="Jann2411-like domain"/>
    <property type="match status" value="1"/>
</dbReference>
<dbReference type="SUPFAM" id="SSF160904">
    <property type="entry name" value="Jann2411-like"/>
    <property type="match status" value="1"/>
</dbReference>
<proteinExistence type="predicted"/>
<protein>
    <recommendedName>
        <fullName evidence="1">Zinc finger CGNR domain-containing protein</fullName>
    </recommendedName>
</protein>
<gene>
    <name evidence="2" type="ORF">GFB56_36370</name>
</gene>
<dbReference type="InterPro" id="IPR010852">
    <property type="entry name" value="ABATE"/>
</dbReference>
<comment type="caution">
    <text evidence="2">The sequence shown here is derived from an EMBL/GenBank/DDBJ whole genome shotgun (WGS) entry which is preliminary data.</text>
</comment>
<reference evidence="2 3" key="1">
    <citation type="submission" date="2020-01" db="EMBL/GenBank/DDBJ databases">
        <title>Draft genome assembly of Ensifer adhaerens T173.</title>
        <authorList>
            <person name="Craig J.E."/>
            <person name="Stinchcombe J.R."/>
        </authorList>
    </citation>
    <scope>NUCLEOTIDE SEQUENCE [LARGE SCALE GENOMIC DNA]</scope>
    <source>
        <strain evidence="2 3">T173</strain>
    </source>
</reference>
<sequence>MLDYVNTVDSRKDRIGPDALVSFNHLLEWATRVELIGTADAARLASKAAAHPQIAEKAFEEARALREAIYVIALAEVRGEAPPEKDLHLIGRMAKRWLAGRSILMQQDGQIAWSESVQDPQDIASKIACLAVDLFTTRDARRAIKQCPGHNCGWLFLDHSRSGRRHWCSDDICGTYARVKRYRSKESS</sequence>
<dbReference type="RefSeq" id="WP_162254168.1">
    <property type="nucleotide sequence ID" value="NZ_CP083373.1"/>
</dbReference>
<dbReference type="Pfam" id="PF07336">
    <property type="entry name" value="ABATE"/>
    <property type="match status" value="1"/>
</dbReference>
<evidence type="ECO:0000313" key="2">
    <source>
        <dbReference type="EMBL" id="MBM3096142.1"/>
    </source>
</evidence>
<evidence type="ECO:0000313" key="3">
    <source>
        <dbReference type="Proteomes" id="UP000744980"/>
    </source>
</evidence>
<dbReference type="InterPro" id="IPR021005">
    <property type="entry name" value="Znf_CGNR"/>
</dbReference>
<dbReference type="EMBL" id="WXFA01000073">
    <property type="protein sequence ID" value="MBM3096142.1"/>
    <property type="molecule type" value="Genomic_DNA"/>
</dbReference>
<dbReference type="Proteomes" id="UP000744980">
    <property type="component" value="Unassembled WGS sequence"/>
</dbReference>
<organism evidence="2 3">
    <name type="scientific">Ensifer canadensis</name>
    <dbReference type="NCBI Taxonomy" id="555315"/>
    <lineage>
        <taxon>Bacteria</taxon>
        <taxon>Pseudomonadati</taxon>
        <taxon>Pseudomonadota</taxon>
        <taxon>Alphaproteobacteria</taxon>
        <taxon>Hyphomicrobiales</taxon>
        <taxon>Rhizobiaceae</taxon>
        <taxon>Sinorhizobium/Ensifer group</taxon>
        <taxon>Ensifer</taxon>
    </lineage>
</organism>
<dbReference type="Pfam" id="PF11706">
    <property type="entry name" value="zf-CGNR"/>
    <property type="match status" value="1"/>
</dbReference>
<feature type="domain" description="Zinc finger CGNR" evidence="1">
    <location>
        <begin position="144"/>
        <end position="185"/>
    </location>
</feature>
<name>A0AAW4FXT2_9HYPH</name>
<dbReference type="AlphaFoldDB" id="A0AAW4FXT2"/>
<dbReference type="PANTHER" id="PTHR35525">
    <property type="entry name" value="BLL6575 PROTEIN"/>
    <property type="match status" value="1"/>
</dbReference>
<keyword evidence="3" id="KW-1185">Reference proteome</keyword>
<accession>A0AAW4FXT2</accession>
<evidence type="ECO:0000259" key="1">
    <source>
        <dbReference type="Pfam" id="PF11706"/>
    </source>
</evidence>
<dbReference type="InterPro" id="IPR023286">
    <property type="entry name" value="ABATE_dom_sf"/>
</dbReference>
<dbReference type="PANTHER" id="PTHR35525:SF3">
    <property type="entry name" value="BLL6575 PROTEIN"/>
    <property type="match status" value="1"/>
</dbReference>